<dbReference type="OrthoDB" id="10460827at2759"/>
<evidence type="ECO:0000256" key="2">
    <source>
        <dbReference type="SAM" id="Phobius"/>
    </source>
</evidence>
<reference evidence="4" key="1">
    <citation type="submission" date="2025-08" db="UniProtKB">
        <authorList>
            <consortium name="RefSeq"/>
        </authorList>
    </citation>
    <scope>IDENTIFICATION</scope>
    <source>
        <tissue evidence="4">Gonad</tissue>
    </source>
</reference>
<evidence type="ECO:0000313" key="3">
    <source>
        <dbReference type="Proteomes" id="UP000515135"/>
    </source>
</evidence>
<dbReference type="GeneID" id="109486478"/>
<dbReference type="Proteomes" id="UP000515135">
    <property type="component" value="Unplaced"/>
</dbReference>
<feature type="transmembrane region" description="Helical" evidence="2">
    <location>
        <begin position="36"/>
        <end position="57"/>
    </location>
</feature>
<feature type="region of interest" description="Disordered" evidence="1">
    <location>
        <begin position="1"/>
        <end position="22"/>
    </location>
</feature>
<dbReference type="AlphaFoldDB" id="A0A6P5AS18"/>
<gene>
    <name evidence="4" type="primary">LOC109486478</name>
</gene>
<keyword evidence="2" id="KW-0812">Transmembrane</keyword>
<accession>A0A6P5AS18</accession>
<keyword evidence="2" id="KW-1133">Transmembrane helix</keyword>
<name>A0A6P5AS18_BRABE</name>
<evidence type="ECO:0000313" key="4">
    <source>
        <dbReference type="RefSeq" id="XP_019645867.1"/>
    </source>
</evidence>
<protein>
    <submittedName>
        <fullName evidence="4">Calsequestrin-2-like isoform X1</fullName>
    </submittedName>
</protein>
<dbReference type="RefSeq" id="XP_019645867.1">
    <property type="nucleotide sequence ID" value="XM_019790308.1"/>
</dbReference>
<keyword evidence="3" id="KW-1185">Reference proteome</keyword>
<organism evidence="3 4">
    <name type="scientific">Branchiostoma belcheri</name>
    <name type="common">Amphioxus</name>
    <dbReference type="NCBI Taxonomy" id="7741"/>
    <lineage>
        <taxon>Eukaryota</taxon>
        <taxon>Metazoa</taxon>
        <taxon>Chordata</taxon>
        <taxon>Cephalochordata</taxon>
        <taxon>Leptocardii</taxon>
        <taxon>Amphioxiformes</taxon>
        <taxon>Branchiostomatidae</taxon>
        <taxon>Branchiostoma</taxon>
    </lineage>
</organism>
<sequence length="138" mass="15366">MFFEGNGNNDMDVGGSTTHNRHQVSIDPGTYFVTRILLKALIVGLAILIGTGAYKLWQWCRSKAKKQAETEEEKSEDQTGNVQVYIDDDDDDDNEDDDDDDDDDDDVTTDDVTADDVMLVPRQSSAGHAQRQELQPLA</sequence>
<feature type="region of interest" description="Disordered" evidence="1">
    <location>
        <begin position="65"/>
        <end position="138"/>
    </location>
</feature>
<keyword evidence="2" id="KW-0472">Membrane</keyword>
<dbReference type="KEGG" id="bbel:109486478"/>
<proteinExistence type="predicted"/>
<feature type="compositionally biased region" description="Acidic residues" evidence="1">
    <location>
        <begin position="86"/>
        <end position="114"/>
    </location>
</feature>
<evidence type="ECO:0000256" key="1">
    <source>
        <dbReference type="SAM" id="MobiDB-lite"/>
    </source>
</evidence>